<comment type="caution">
    <text evidence="2">The sequence shown here is derived from an EMBL/GenBank/DDBJ whole genome shotgun (WGS) entry which is preliminary data.</text>
</comment>
<evidence type="ECO:0000313" key="2">
    <source>
        <dbReference type="EMBL" id="KAF3574329.1"/>
    </source>
</evidence>
<feature type="transmembrane region" description="Helical" evidence="1">
    <location>
        <begin position="12"/>
        <end position="35"/>
    </location>
</feature>
<evidence type="ECO:0000256" key="1">
    <source>
        <dbReference type="SAM" id="Phobius"/>
    </source>
</evidence>
<reference evidence="2" key="1">
    <citation type="submission" date="2019-12" db="EMBL/GenBank/DDBJ databases">
        <title>Genome sequencing and annotation of Brassica cretica.</title>
        <authorList>
            <person name="Studholme D.J."/>
            <person name="Sarris P."/>
        </authorList>
    </citation>
    <scope>NUCLEOTIDE SEQUENCE</scope>
    <source>
        <strain evidence="2">PFS-109/04</strain>
        <tissue evidence="2">Leaf</tissue>
    </source>
</reference>
<protein>
    <submittedName>
        <fullName evidence="2">Uncharacterized protein</fullName>
    </submittedName>
</protein>
<keyword evidence="1" id="KW-1133">Transmembrane helix</keyword>
<gene>
    <name evidence="2" type="ORF">F2Q69_00062490</name>
</gene>
<name>A0A8S9RNB6_BRACR</name>
<proteinExistence type="predicted"/>
<evidence type="ECO:0000313" key="3">
    <source>
        <dbReference type="Proteomes" id="UP000712600"/>
    </source>
</evidence>
<dbReference type="AlphaFoldDB" id="A0A8S9RNB6"/>
<accession>A0A8S9RNB6</accession>
<organism evidence="2 3">
    <name type="scientific">Brassica cretica</name>
    <name type="common">Mustard</name>
    <dbReference type="NCBI Taxonomy" id="69181"/>
    <lineage>
        <taxon>Eukaryota</taxon>
        <taxon>Viridiplantae</taxon>
        <taxon>Streptophyta</taxon>
        <taxon>Embryophyta</taxon>
        <taxon>Tracheophyta</taxon>
        <taxon>Spermatophyta</taxon>
        <taxon>Magnoliopsida</taxon>
        <taxon>eudicotyledons</taxon>
        <taxon>Gunneridae</taxon>
        <taxon>Pentapetalae</taxon>
        <taxon>rosids</taxon>
        <taxon>malvids</taxon>
        <taxon>Brassicales</taxon>
        <taxon>Brassicaceae</taxon>
        <taxon>Brassiceae</taxon>
        <taxon>Brassica</taxon>
    </lineage>
</organism>
<dbReference type="EMBL" id="QGKX02000095">
    <property type="protein sequence ID" value="KAF3574329.1"/>
    <property type="molecule type" value="Genomic_DNA"/>
</dbReference>
<keyword evidence="1" id="KW-0812">Transmembrane</keyword>
<sequence>MLSSKANNRKSCLRLMIIFSVTASPIGSGEIGSVYCRLRSGFPVRRRPSELSSWRRVEVRWTLSRGRLVVVRRVIFVVERSTELPFISACGLVVSCSWKVVVVYCLRVHRSVAAVWWSQVCGFVPVAAVRSQVPAVHGCAPLFLTAALPLFQPSPFYLLAEKTGTSSLYWSLVSPACFWLVSWVLMVLGGLLKSLSSQCVEPDCFRISGPVAAVASVCSFRVAFQASCGVNYKPDLGGDCKAVVCIWNSLLLLVLRFIDSDGYKLCGVHRELATPETTREFPASEATRRTSHFP</sequence>
<keyword evidence="1" id="KW-0472">Membrane</keyword>
<dbReference type="Proteomes" id="UP000712600">
    <property type="component" value="Unassembled WGS sequence"/>
</dbReference>